<comment type="caution">
    <text evidence="1">The sequence shown here is derived from an EMBL/GenBank/DDBJ whole genome shotgun (WGS) entry which is preliminary data.</text>
</comment>
<sequence length="115" mass="12546">MGRHVGEVVQGGRCESDVRGSCLSQGMLDFSNLVKGKALGPSNLLGYGPTGDAREVKGIFGFSLGQTRDALAVGRIRLWALRSWKPSPLTVGLLLSWCNKGFHLLILLFKRSFRN</sequence>
<dbReference type="EMBL" id="JARBHA010000005">
    <property type="protein sequence ID" value="KAJ9701137.1"/>
    <property type="molecule type" value="Genomic_DNA"/>
</dbReference>
<evidence type="ECO:0000313" key="2">
    <source>
        <dbReference type="Proteomes" id="UP001168098"/>
    </source>
</evidence>
<dbReference type="AlphaFoldDB" id="A0AA39E0Z4"/>
<organism evidence="1 2">
    <name type="scientific">Vitis rotundifolia</name>
    <name type="common">Muscadine grape</name>
    <dbReference type="NCBI Taxonomy" id="103349"/>
    <lineage>
        <taxon>Eukaryota</taxon>
        <taxon>Viridiplantae</taxon>
        <taxon>Streptophyta</taxon>
        <taxon>Embryophyta</taxon>
        <taxon>Tracheophyta</taxon>
        <taxon>Spermatophyta</taxon>
        <taxon>Magnoliopsida</taxon>
        <taxon>eudicotyledons</taxon>
        <taxon>Gunneridae</taxon>
        <taxon>Pentapetalae</taxon>
        <taxon>rosids</taxon>
        <taxon>Vitales</taxon>
        <taxon>Vitaceae</taxon>
        <taxon>Viteae</taxon>
        <taxon>Vitis</taxon>
    </lineage>
</organism>
<reference evidence="1 2" key="1">
    <citation type="journal article" date="2023" name="BMC Biotechnol.">
        <title>Vitis rotundifolia cv Carlos genome sequencing.</title>
        <authorList>
            <person name="Huff M."/>
            <person name="Hulse-Kemp A."/>
            <person name="Scheffler B."/>
            <person name="Youngblood R."/>
            <person name="Simpson S."/>
            <person name="Babiker E."/>
            <person name="Staton M."/>
        </authorList>
    </citation>
    <scope>NUCLEOTIDE SEQUENCE [LARGE SCALE GENOMIC DNA]</scope>
    <source>
        <tissue evidence="1">Leaf</tissue>
    </source>
</reference>
<name>A0AA39E0Z4_VITRO</name>
<evidence type="ECO:0000313" key="1">
    <source>
        <dbReference type="EMBL" id="KAJ9701137.1"/>
    </source>
</evidence>
<accession>A0AA39E0Z4</accession>
<dbReference type="Proteomes" id="UP001168098">
    <property type="component" value="Unassembled WGS sequence"/>
</dbReference>
<gene>
    <name evidence="1" type="ORF">PVL29_006470</name>
</gene>
<keyword evidence="2" id="KW-1185">Reference proteome</keyword>
<proteinExistence type="predicted"/>
<protein>
    <submittedName>
        <fullName evidence="1">Uncharacterized protein</fullName>
    </submittedName>
</protein>